<evidence type="ECO:0000256" key="7">
    <source>
        <dbReference type="SAM" id="SignalP"/>
    </source>
</evidence>
<keyword evidence="10" id="KW-1185">Reference proteome</keyword>
<dbReference type="InterPro" id="IPR051794">
    <property type="entry name" value="PG_Endopeptidase_C40"/>
</dbReference>
<comment type="caution">
    <text evidence="9">The sequence shown here is derived from an EMBL/GenBank/DDBJ whole genome shotgun (WGS) entry which is preliminary data.</text>
</comment>
<reference evidence="10" key="1">
    <citation type="journal article" date="2019" name="Int. J. Syst. Evol. Microbiol.">
        <title>The Global Catalogue of Microorganisms (GCM) 10K type strain sequencing project: providing services to taxonomists for standard genome sequencing and annotation.</title>
        <authorList>
            <consortium name="The Broad Institute Genomics Platform"/>
            <consortium name="The Broad Institute Genome Sequencing Center for Infectious Disease"/>
            <person name="Wu L."/>
            <person name="Ma J."/>
        </authorList>
    </citation>
    <scope>NUCLEOTIDE SEQUENCE [LARGE SCALE GENOMIC DNA]</scope>
    <source>
        <strain evidence="10">JCM 16378</strain>
    </source>
</reference>
<organism evidence="9 10">
    <name type="scientific">Pedococcus aerophilus</name>
    <dbReference type="NCBI Taxonomy" id="436356"/>
    <lineage>
        <taxon>Bacteria</taxon>
        <taxon>Bacillati</taxon>
        <taxon>Actinomycetota</taxon>
        <taxon>Actinomycetes</taxon>
        <taxon>Micrococcales</taxon>
        <taxon>Intrasporangiaceae</taxon>
        <taxon>Pedococcus</taxon>
    </lineage>
</organism>
<feature type="region of interest" description="Disordered" evidence="6">
    <location>
        <begin position="308"/>
        <end position="361"/>
    </location>
</feature>
<evidence type="ECO:0000256" key="1">
    <source>
        <dbReference type="ARBA" id="ARBA00007074"/>
    </source>
</evidence>
<feature type="compositionally biased region" description="Pro residues" evidence="6">
    <location>
        <begin position="321"/>
        <end position="357"/>
    </location>
</feature>
<sequence>MPGTSAARRALRAGSALSLVGLLTLATTLTASAAPDPVYPSEAQVDRARAAVVGTTGQISSLDAQYVAASAQLSQVQDRAAAAAEAFNGARVALEKRAAESAAAQKRAAAAQKIAEGASLEVRRYAASVYQQGGSFGELEAYLDSEGPQEMIDKATALEAVGDARARSLQRADATSIVASTMRRQATAAQAAQAKAARAAESARDAAQSRAEEAQSEAARIQQQQASLVTQLASLRETSVDLERQRQDGLAAAAVARAAAAEAAKQARLAEERARTAQDAAAKKAARDAAARAAAEAARQRAAAVAAEKAAEAAKNAAKPAPKPASKPQTPQPSTPKPAPRPPAPKPDPAPAPPPPSSGGVSAVLAYAQAQIGKPYQWGGSGPNSFDCSGLTMRAWQQAGVNLSHYTGAQWAETARVAISDLRPGDLVFYGSSGPNSHHMGLYVGDGQMIEAPYTGANVRYASIYRSDLLPYGGRP</sequence>
<feature type="domain" description="NlpC/P60" evidence="8">
    <location>
        <begin position="358"/>
        <end position="476"/>
    </location>
</feature>
<dbReference type="InterPro" id="IPR000064">
    <property type="entry name" value="NLP_P60_dom"/>
</dbReference>
<keyword evidence="2" id="KW-0645">Protease</keyword>
<proteinExistence type="inferred from homology"/>
<dbReference type="InterPro" id="IPR038765">
    <property type="entry name" value="Papain-like_cys_pep_sf"/>
</dbReference>
<dbReference type="Pfam" id="PF00877">
    <property type="entry name" value="NLPC_P60"/>
    <property type="match status" value="1"/>
</dbReference>
<evidence type="ECO:0000259" key="8">
    <source>
        <dbReference type="PROSITE" id="PS51935"/>
    </source>
</evidence>
<feature type="chain" id="PRO_5045044165" description="NlpC/P60 domain-containing protein" evidence="7">
    <location>
        <begin position="34"/>
        <end position="476"/>
    </location>
</feature>
<dbReference type="PANTHER" id="PTHR47359">
    <property type="entry name" value="PEPTIDOGLYCAN DL-ENDOPEPTIDASE CWLO"/>
    <property type="match status" value="1"/>
</dbReference>
<accession>A0ABP6H0T9</accession>
<evidence type="ECO:0000256" key="4">
    <source>
        <dbReference type="ARBA" id="ARBA00022807"/>
    </source>
</evidence>
<comment type="similarity">
    <text evidence="1">Belongs to the peptidase C40 family.</text>
</comment>
<dbReference type="PANTHER" id="PTHR47359:SF3">
    <property type="entry name" value="NLP_P60 DOMAIN-CONTAINING PROTEIN-RELATED"/>
    <property type="match status" value="1"/>
</dbReference>
<feature type="compositionally biased region" description="Low complexity" evidence="6">
    <location>
        <begin position="308"/>
        <end position="320"/>
    </location>
</feature>
<evidence type="ECO:0000313" key="9">
    <source>
        <dbReference type="EMBL" id="GAA2734936.1"/>
    </source>
</evidence>
<feature type="signal peptide" evidence="7">
    <location>
        <begin position="1"/>
        <end position="33"/>
    </location>
</feature>
<feature type="coiled-coil region" evidence="5">
    <location>
        <begin position="197"/>
        <end position="231"/>
    </location>
</feature>
<evidence type="ECO:0000256" key="3">
    <source>
        <dbReference type="ARBA" id="ARBA00022801"/>
    </source>
</evidence>
<keyword evidence="5" id="KW-0175">Coiled coil</keyword>
<evidence type="ECO:0000256" key="6">
    <source>
        <dbReference type="SAM" id="MobiDB-lite"/>
    </source>
</evidence>
<dbReference type="SUPFAM" id="SSF54001">
    <property type="entry name" value="Cysteine proteinases"/>
    <property type="match status" value="1"/>
</dbReference>
<name>A0ABP6H0T9_9MICO</name>
<dbReference type="EMBL" id="BAAARN010000001">
    <property type="protein sequence ID" value="GAA2734936.1"/>
    <property type="molecule type" value="Genomic_DNA"/>
</dbReference>
<dbReference type="PROSITE" id="PS51935">
    <property type="entry name" value="NLPC_P60"/>
    <property type="match status" value="1"/>
</dbReference>
<evidence type="ECO:0000313" key="10">
    <source>
        <dbReference type="Proteomes" id="UP001501326"/>
    </source>
</evidence>
<keyword evidence="7" id="KW-0732">Signal</keyword>
<keyword evidence="4" id="KW-0788">Thiol protease</keyword>
<dbReference type="Gene3D" id="3.90.1720.10">
    <property type="entry name" value="endopeptidase domain like (from Nostoc punctiforme)"/>
    <property type="match status" value="1"/>
</dbReference>
<dbReference type="RefSeq" id="WP_344191962.1">
    <property type="nucleotide sequence ID" value="NZ_BAAARN010000001.1"/>
</dbReference>
<keyword evidence="3" id="KW-0378">Hydrolase</keyword>
<gene>
    <name evidence="9" type="ORF">GCM10009867_16130</name>
</gene>
<dbReference type="Proteomes" id="UP001501326">
    <property type="component" value="Unassembled WGS sequence"/>
</dbReference>
<evidence type="ECO:0000256" key="5">
    <source>
        <dbReference type="SAM" id="Coils"/>
    </source>
</evidence>
<protein>
    <recommendedName>
        <fullName evidence="8">NlpC/P60 domain-containing protein</fullName>
    </recommendedName>
</protein>
<evidence type="ECO:0000256" key="2">
    <source>
        <dbReference type="ARBA" id="ARBA00022670"/>
    </source>
</evidence>